<proteinExistence type="predicted"/>
<reference evidence="2" key="1">
    <citation type="journal article" date="2019" name="Beilstein J. Org. Chem.">
        <title>Nanangenines: drimane sesquiterpenoids as the dominant metabolite cohort of a novel Australian fungus, Aspergillus nanangensis.</title>
        <authorList>
            <person name="Lacey H.J."/>
            <person name="Gilchrist C.L.M."/>
            <person name="Crombie A."/>
            <person name="Kalaitzis J.A."/>
            <person name="Vuong D."/>
            <person name="Rutledge P.J."/>
            <person name="Turner P."/>
            <person name="Pitt J.I."/>
            <person name="Lacey E."/>
            <person name="Chooi Y.H."/>
            <person name="Piggott A.M."/>
        </authorList>
    </citation>
    <scope>NUCLEOTIDE SEQUENCE</scope>
    <source>
        <strain evidence="2">MST-FP2251</strain>
    </source>
</reference>
<feature type="chain" id="PRO_5041901104" evidence="1">
    <location>
        <begin position="19"/>
        <end position="120"/>
    </location>
</feature>
<dbReference type="EMBL" id="VCAU01000174">
    <property type="protein sequence ID" value="KAF9883249.1"/>
    <property type="molecule type" value="Genomic_DNA"/>
</dbReference>
<dbReference type="Gene3D" id="1.10.287.1060">
    <property type="entry name" value="ESAT-6-like"/>
    <property type="match status" value="1"/>
</dbReference>
<dbReference type="AlphaFoldDB" id="A0AAD4CB78"/>
<feature type="signal peptide" evidence="1">
    <location>
        <begin position="1"/>
        <end position="18"/>
    </location>
</feature>
<evidence type="ECO:0000313" key="3">
    <source>
        <dbReference type="Proteomes" id="UP001194746"/>
    </source>
</evidence>
<reference evidence="2" key="2">
    <citation type="submission" date="2020-02" db="EMBL/GenBank/DDBJ databases">
        <authorList>
            <person name="Gilchrist C.L.M."/>
            <person name="Chooi Y.-H."/>
        </authorList>
    </citation>
    <scope>NUCLEOTIDE SEQUENCE</scope>
    <source>
        <strain evidence="2">MST-FP2251</strain>
    </source>
</reference>
<name>A0AAD4CB78_ASPNN</name>
<sequence length="120" mass="12352">MYFSKLLSLTLLAGLGAAQSIDYGAITEFNNKLQGACNQIASEVAGVSSSYQSIAGSIAQTPVSGTLNNALSEFDSNYQGLQQACAAMSQALSGVTSSYSETEGQTAANLGTPLGRRWSA</sequence>
<keyword evidence="3" id="KW-1185">Reference proteome</keyword>
<evidence type="ECO:0000313" key="2">
    <source>
        <dbReference type="EMBL" id="KAF9883249.1"/>
    </source>
</evidence>
<comment type="caution">
    <text evidence="2">The sequence shown here is derived from an EMBL/GenBank/DDBJ whole genome shotgun (WGS) entry which is preliminary data.</text>
</comment>
<dbReference type="Proteomes" id="UP001194746">
    <property type="component" value="Unassembled WGS sequence"/>
</dbReference>
<organism evidence="2 3">
    <name type="scientific">Aspergillus nanangensis</name>
    <dbReference type="NCBI Taxonomy" id="2582783"/>
    <lineage>
        <taxon>Eukaryota</taxon>
        <taxon>Fungi</taxon>
        <taxon>Dikarya</taxon>
        <taxon>Ascomycota</taxon>
        <taxon>Pezizomycotina</taxon>
        <taxon>Eurotiomycetes</taxon>
        <taxon>Eurotiomycetidae</taxon>
        <taxon>Eurotiales</taxon>
        <taxon>Aspergillaceae</taxon>
        <taxon>Aspergillus</taxon>
        <taxon>Aspergillus subgen. Circumdati</taxon>
    </lineage>
</organism>
<gene>
    <name evidence="2" type="ORF">FE257_003805</name>
</gene>
<protein>
    <submittedName>
        <fullName evidence="2">Uncharacterized protein</fullName>
    </submittedName>
</protein>
<keyword evidence="1" id="KW-0732">Signal</keyword>
<accession>A0AAD4CB78</accession>
<evidence type="ECO:0000256" key="1">
    <source>
        <dbReference type="SAM" id="SignalP"/>
    </source>
</evidence>